<sequence length="113" mass="12544">MKKQTSPSLICESSTDDSSSFFFRLLPVYIDVSVITMDFLFSSASGASGYSWLYFPGCKRKAPACAAAMIDFELDSPVVALFFFHFVRESDGRSVTKSLGKSRARNFLGGRER</sequence>
<dbReference type="EMBL" id="GL732589">
    <property type="protein sequence ID" value="EFX73603.1"/>
    <property type="molecule type" value="Genomic_DNA"/>
</dbReference>
<proteinExistence type="predicted"/>
<gene>
    <name evidence="1" type="ORF">DAPPUDRAFT_252967</name>
</gene>
<keyword evidence="2" id="KW-1185">Reference proteome</keyword>
<dbReference type="Proteomes" id="UP000000305">
    <property type="component" value="Unassembled WGS sequence"/>
</dbReference>
<organism evidence="1 2">
    <name type="scientific">Daphnia pulex</name>
    <name type="common">Water flea</name>
    <dbReference type="NCBI Taxonomy" id="6669"/>
    <lineage>
        <taxon>Eukaryota</taxon>
        <taxon>Metazoa</taxon>
        <taxon>Ecdysozoa</taxon>
        <taxon>Arthropoda</taxon>
        <taxon>Crustacea</taxon>
        <taxon>Branchiopoda</taxon>
        <taxon>Diplostraca</taxon>
        <taxon>Cladocera</taxon>
        <taxon>Anomopoda</taxon>
        <taxon>Daphniidae</taxon>
        <taxon>Daphnia</taxon>
    </lineage>
</organism>
<evidence type="ECO:0000313" key="1">
    <source>
        <dbReference type="EMBL" id="EFX73603.1"/>
    </source>
</evidence>
<reference evidence="1 2" key="1">
    <citation type="journal article" date="2011" name="Science">
        <title>The ecoresponsive genome of Daphnia pulex.</title>
        <authorList>
            <person name="Colbourne J.K."/>
            <person name="Pfrender M.E."/>
            <person name="Gilbert D."/>
            <person name="Thomas W.K."/>
            <person name="Tucker A."/>
            <person name="Oakley T.H."/>
            <person name="Tokishita S."/>
            <person name="Aerts A."/>
            <person name="Arnold G.J."/>
            <person name="Basu M.K."/>
            <person name="Bauer D.J."/>
            <person name="Caceres C.E."/>
            <person name="Carmel L."/>
            <person name="Casola C."/>
            <person name="Choi J.H."/>
            <person name="Detter J.C."/>
            <person name="Dong Q."/>
            <person name="Dusheyko S."/>
            <person name="Eads B.D."/>
            <person name="Frohlich T."/>
            <person name="Geiler-Samerotte K.A."/>
            <person name="Gerlach D."/>
            <person name="Hatcher P."/>
            <person name="Jogdeo S."/>
            <person name="Krijgsveld J."/>
            <person name="Kriventseva E.V."/>
            <person name="Kultz D."/>
            <person name="Laforsch C."/>
            <person name="Lindquist E."/>
            <person name="Lopez J."/>
            <person name="Manak J.R."/>
            <person name="Muller J."/>
            <person name="Pangilinan J."/>
            <person name="Patwardhan R.P."/>
            <person name="Pitluck S."/>
            <person name="Pritham E.J."/>
            <person name="Rechtsteiner A."/>
            <person name="Rho M."/>
            <person name="Rogozin I.B."/>
            <person name="Sakarya O."/>
            <person name="Salamov A."/>
            <person name="Schaack S."/>
            <person name="Shapiro H."/>
            <person name="Shiga Y."/>
            <person name="Skalitzky C."/>
            <person name="Smith Z."/>
            <person name="Souvorov A."/>
            <person name="Sung W."/>
            <person name="Tang Z."/>
            <person name="Tsuchiya D."/>
            <person name="Tu H."/>
            <person name="Vos H."/>
            <person name="Wang M."/>
            <person name="Wolf Y.I."/>
            <person name="Yamagata H."/>
            <person name="Yamada T."/>
            <person name="Ye Y."/>
            <person name="Shaw J.R."/>
            <person name="Andrews J."/>
            <person name="Crease T.J."/>
            <person name="Tang H."/>
            <person name="Lucas S.M."/>
            <person name="Robertson H.M."/>
            <person name="Bork P."/>
            <person name="Koonin E.V."/>
            <person name="Zdobnov E.M."/>
            <person name="Grigoriev I.V."/>
            <person name="Lynch M."/>
            <person name="Boore J.L."/>
        </authorList>
    </citation>
    <scope>NUCLEOTIDE SEQUENCE [LARGE SCALE GENOMIC DNA]</scope>
</reference>
<dbReference type="AlphaFoldDB" id="E9H3W9"/>
<dbReference type="KEGG" id="dpx:DAPPUDRAFT_252967"/>
<dbReference type="InParanoid" id="E9H3W9"/>
<evidence type="ECO:0000313" key="2">
    <source>
        <dbReference type="Proteomes" id="UP000000305"/>
    </source>
</evidence>
<accession>E9H3W9</accession>
<protein>
    <submittedName>
        <fullName evidence="1">Uncharacterized protein</fullName>
    </submittedName>
</protein>
<name>E9H3W9_DAPPU</name>
<dbReference type="HOGENOM" id="CLU_2135987_0_0_1"/>